<dbReference type="InParanoid" id="A0A0C3GQV0"/>
<dbReference type="EMBL" id="KN832893">
    <property type="protein sequence ID" value="KIM93719.1"/>
    <property type="molecule type" value="Genomic_DNA"/>
</dbReference>
<organism evidence="2 3">
    <name type="scientific">Oidiodendron maius (strain Zn)</name>
    <dbReference type="NCBI Taxonomy" id="913774"/>
    <lineage>
        <taxon>Eukaryota</taxon>
        <taxon>Fungi</taxon>
        <taxon>Dikarya</taxon>
        <taxon>Ascomycota</taxon>
        <taxon>Pezizomycotina</taxon>
        <taxon>Leotiomycetes</taxon>
        <taxon>Leotiomycetes incertae sedis</taxon>
        <taxon>Myxotrichaceae</taxon>
        <taxon>Oidiodendron</taxon>
    </lineage>
</organism>
<reference evidence="2 3" key="1">
    <citation type="submission" date="2014-04" db="EMBL/GenBank/DDBJ databases">
        <authorList>
            <consortium name="DOE Joint Genome Institute"/>
            <person name="Kuo A."/>
            <person name="Martino E."/>
            <person name="Perotto S."/>
            <person name="Kohler A."/>
            <person name="Nagy L.G."/>
            <person name="Floudas D."/>
            <person name="Copeland A."/>
            <person name="Barry K.W."/>
            <person name="Cichocki N."/>
            <person name="Veneault-Fourrey C."/>
            <person name="LaButti K."/>
            <person name="Lindquist E.A."/>
            <person name="Lipzen A."/>
            <person name="Lundell T."/>
            <person name="Morin E."/>
            <person name="Murat C."/>
            <person name="Sun H."/>
            <person name="Tunlid A."/>
            <person name="Henrissat B."/>
            <person name="Grigoriev I.V."/>
            <person name="Hibbett D.S."/>
            <person name="Martin F."/>
            <person name="Nordberg H.P."/>
            <person name="Cantor M.N."/>
            <person name="Hua S.X."/>
        </authorList>
    </citation>
    <scope>NUCLEOTIDE SEQUENCE [LARGE SCALE GENOMIC DNA]</scope>
    <source>
        <strain evidence="2 3">Zn</strain>
    </source>
</reference>
<gene>
    <name evidence="2" type="ORF">OIDMADRAFT_61356</name>
</gene>
<accession>A0A0C3GQV0</accession>
<evidence type="ECO:0008006" key="4">
    <source>
        <dbReference type="Google" id="ProtNLM"/>
    </source>
</evidence>
<dbReference type="Proteomes" id="UP000054321">
    <property type="component" value="Unassembled WGS sequence"/>
</dbReference>
<dbReference type="PANTHER" id="PTHR33681:SF4">
    <property type="entry name" value="OS12G0171100 PROTEIN"/>
    <property type="match status" value="1"/>
</dbReference>
<dbReference type="OrthoDB" id="4221926at2759"/>
<evidence type="ECO:0000256" key="1">
    <source>
        <dbReference type="SAM" id="SignalP"/>
    </source>
</evidence>
<keyword evidence="1" id="KW-0732">Signal</keyword>
<dbReference type="InterPro" id="IPR013320">
    <property type="entry name" value="ConA-like_dom_sf"/>
</dbReference>
<feature type="signal peptide" evidence="1">
    <location>
        <begin position="1"/>
        <end position="18"/>
    </location>
</feature>
<dbReference type="AlphaFoldDB" id="A0A0C3GQV0"/>
<evidence type="ECO:0000313" key="2">
    <source>
        <dbReference type="EMBL" id="KIM93719.1"/>
    </source>
</evidence>
<evidence type="ECO:0000313" key="3">
    <source>
        <dbReference type="Proteomes" id="UP000054321"/>
    </source>
</evidence>
<sequence length="204" mass="21307">MLAKNILLSLSAVTFALALSPVGSGTWTAVSPSYTTQTCAGGSISGSTFTLPTDPNGSTSGSGCSNGHLRAERRYTNDYTSGVHQFAGTFKITSFTGNKIAIKQSFNEGGSLFFLLGVTNTGDLYNVEGGATIDSGVATVGTTVTINTIHDANKNTYSVYVNGVEKYSISSPTGEFYDKFGAYQTDSGTGAISIDWSSSAFWTQ</sequence>
<feature type="chain" id="PRO_5002164886" description="Polysaccharide lyase family 7 protein" evidence="1">
    <location>
        <begin position="19"/>
        <end position="204"/>
    </location>
</feature>
<keyword evidence="3" id="KW-1185">Reference proteome</keyword>
<proteinExistence type="predicted"/>
<protein>
    <recommendedName>
        <fullName evidence="4">Polysaccharide lyase family 7 protein</fullName>
    </recommendedName>
</protein>
<reference evidence="3" key="2">
    <citation type="submission" date="2015-01" db="EMBL/GenBank/DDBJ databases">
        <title>Evolutionary Origins and Diversification of the Mycorrhizal Mutualists.</title>
        <authorList>
            <consortium name="DOE Joint Genome Institute"/>
            <consortium name="Mycorrhizal Genomics Consortium"/>
            <person name="Kohler A."/>
            <person name="Kuo A."/>
            <person name="Nagy L.G."/>
            <person name="Floudas D."/>
            <person name="Copeland A."/>
            <person name="Barry K.W."/>
            <person name="Cichocki N."/>
            <person name="Veneault-Fourrey C."/>
            <person name="LaButti K."/>
            <person name="Lindquist E.A."/>
            <person name="Lipzen A."/>
            <person name="Lundell T."/>
            <person name="Morin E."/>
            <person name="Murat C."/>
            <person name="Riley R."/>
            <person name="Ohm R."/>
            <person name="Sun H."/>
            <person name="Tunlid A."/>
            <person name="Henrissat B."/>
            <person name="Grigoriev I.V."/>
            <person name="Hibbett D.S."/>
            <person name="Martin F."/>
        </authorList>
    </citation>
    <scope>NUCLEOTIDE SEQUENCE [LARGE SCALE GENOMIC DNA]</scope>
    <source>
        <strain evidence="3">Zn</strain>
    </source>
</reference>
<name>A0A0C3GQV0_OIDMZ</name>
<dbReference type="PANTHER" id="PTHR33681">
    <property type="entry name" value="BINDING PROTEIN, PUTATIVE, EXPRESSED-RELATED"/>
    <property type="match status" value="1"/>
</dbReference>
<dbReference type="HOGENOM" id="CLU_116394_0_0_1"/>
<dbReference type="SUPFAM" id="SSF49899">
    <property type="entry name" value="Concanavalin A-like lectins/glucanases"/>
    <property type="match status" value="1"/>
</dbReference>